<dbReference type="InterPro" id="IPR002686">
    <property type="entry name" value="Transposase_17"/>
</dbReference>
<dbReference type="InterPro" id="IPR036515">
    <property type="entry name" value="Transposase_17_sf"/>
</dbReference>
<evidence type="ECO:0000313" key="4">
    <source>
        <dbReference type="EMBL" id="VFK00851.1"/>
    </source>
</evidence>
<dbReference type="GO" id="GO:0006313">
    <property type="term" value="P:DNA transposition"/>
    <property type="evidence" value="ECO:0007669"/>
    <property type="project" value="InterPro"/>
</dbReference>
<dbReference type="GO" id="GO:0003677">
    <property type="term" value="F:DNA binding"/>
    <property type="evidence" value="ECO:0007669"/>
    <property type="project" value="InterPro"/>
</dbReference>
<dbReference type="Pfam" id="PF01797">
    <property type="entry name" value="Y1_Tnp"/>
    <property type="match status" value="1"/>
</dbReference>
<protein>
    <submittedName>
        <fullName evidence="3">Transposase IS200 like</fullName>
    </submittedName>
</protein>
<dbReference type="EMBL" id="CAADFG010000055">
    <property type="protein sequence ID" value="VFJ93341.1"/>
    <property type="molecule type" value="Genomic_DNA"/>
</dbReference>
<dbReference type="Gene3D" id="3.30.70.1290">
    <property type="entry name" value="Transposase IS200-like"/>
    <property type="match status" value="1"/>
</dbReference>
<dbReference type="GO" id="GO:0004803">
    <property type="term" value="F:transposase activity"/>
    <property type="evidence" value="ECO:0007669"/>
    <property type="project" value="InterPro"/>
</dbReference>
<name>A0A450UQ28_9GAMM</name>
<reference evidence="3" key="1">
    <citation type="submission" date="2019-02" db="EMBL/GenBank/DDBJ databases">
        <authorList>
            <person name="Gruber-Vodicka R. H."/>
            <person name="Seah K. B. B."/>
        </authorList>
    </citation>
    <scope>NUCLEOTIDE SEQUENCE</scope>
    <source>
        <strain evidence="4">BECK_SA2B12</strain>
        <strain evidence="2">BECK_SA2B15</strain>
        <strain evidence="3">BECK_SA2B20</strain>
    </source>
</reference>
<proteinExistence type="predicted"/>
<dbReference type="SUPFAM" id="SSF143422">
    <property type="entry name" value="Transposase IS200-like"/>
    <property type="match status" value="1"/>
</dbReference>
<organism evidence="3">
    <name type="scientific">Candidatus Kentrum eta</name>
    <dbReference type="NCBI Taxonomy" id="2126337"/>
    <lineage>
        <taxon>Bacteria</taxon>
        <taxon>Pseudomonadati</taxon>
        <taxon>Pseudomonadota</taxon>
        <taxon>Gammaproteobacteria</taxon>
        <taxon>Candidatus Kentrum</taxon>
    </lineage>
</organism>
<dbReference type="AlphaFoldDB" id="A0A450UQ28"/>
<accession>A0A450UQ28</accession>
<sequence length="154" mass="18192">MTNRFMAVAPFRYTIVDVAFVRIYQDSSHNRRGNRRENTCLLYVRQHLNRNLPTTFNHPYQGEECVQLLSQFQQLRGQYWGRHIWGGGHFCHSSGNVTDEVIKAYIGNRKHDVDDNFRNRRLSYRFSRHGPWLFAGFSLNSRLQPFPGAAAFRR</sequence>
<feature type="domain" description="Transposase IS200-like" evidence="1">
    <location>
        <begin position="60"/>
        <end position="108"/>
    </location>
</feature>
<evidence type="ECO:0000259" key="1">
    <source>
        <dbReference type="Pfam" id="PF01797"/>
    </source>
</evidence>
<dbReference type="EMBL" id="CAADFJ010000053">
    <property type="protein sequence ID" value="VFK00851.1"/>
    <property type="molecule type" value="Genomic_DNA"/>
</dbReference>
<evidence type="ECO:0000313" key="2">
    <source>
        <dbReference type="EMBL" id="VFJ93341.1"/>
    </source>
</evidence>
<evidence type="ECO:0000313" key="3">
    <source>
        <dbReference type="EMBL" id="VFJ94637.1"/>
    </source>
</evidence>
<gene>
    <name evidence="2" type="ORF">BECKH772A_GA0070896_1005515</name>
    <name evidence="3" type="ORF">BECKH772B_GA0070898_1006415</name>
    <name evidence="4" type="ORF">BECKH772C_GA0070978_1005315</name>
</gene>
<dbReference type="EMBL" id="CAADFI010000064">
    <property type="protein sequence ID" value="VFJ94637.1"/>
    <property type="molecule type" value="Genomic_DNA"/>
</dbReference>